<comment type="similarity">
    <text evidence="1 4">Belongs to the glycosyl hydrolase 1 family.</text>
</comment>
<evidence type="ECO:0000256" key="5">
    <source>
        <dbReference type="SAM" id="SignalP"/>
    </source>
</evidence>
<dbReference type="Pfam" id="PF00232">
    <property type="entry name" value="Glyco_hydro_1"/>
    <property type="match status" value="1"/>
</dbReference>
<feature type="signal peptide" evidence="5">
    <location>
        <begin position="1"/>
        <end position="19"/>
    </location>
</feature>
<organism evidence="6 7">
    <name type="scientific">Phlyctema vagabunda</name>
    <dbReference type="NCBI Taxonomy" id="108571"/>
    <lineage>
        <taxon>Eukaryota</taxon>
        <taxon>Fungi</taxon>
        <taxon>Dikarya</taxon>
        <taxon>Ascomycota</taxon>
        <taxon>Pezizomycotina</taxon>
        <taxon>Leotiomycetes</taxon>
        <taxon>Helotiales</taxon>
        <taxon>Dermateaceae</taxon>
        <taxon>Phlyctema</taxon>
    </lineage>
</organism>
<keyword evidence="7" id="KW-1185">Reference proteome</keyword>
<dbReference type="PRINTS" id="PR00131">
    <property type="entry name" value="GLHYDRLASE1"/>
</dbReference>
<dbReference type="InterPro" id="IPR017853">
    <property type="entry name" value="GH"/>
</dbReference>
<gene>
    <name evidence="6" type="ORF">PVAG01_01441</name>
</gene>
<comment type="caution">
    <text evidence="6">The sequence shown here is derived from an EMBL/GenBank/DDBJ whole genome shotgun (WGS) entry which is preliminary data.</text>
</comment>
<reference evidence="6 7" key="1">
    <citation type="submission" date="2024-06" db="EMBL/GenBank/DDBJ databases">
        <title>Complete genome of Phlyctema vagabunda strain 19-DSS-EL-015.</title>
        <authorList>
            <person name="Fiorenzani C."/>
        </authorList>
    </citation>
    <scope>NUCLEOTIDE SEQUENCE [LARGE SCALE GENOMIC DNA]</scope>
    <source>
        <strain evidence="6 7">19-DSS-EL-015</strain>
    </source>
</reference>
<dbReference type="InterPro" id="IPR033132">
    <property type="entry name" value="GH_1_N_CS"/>
</dbReference>
<dbReference type="Proteomes" id="UP001629113">
    <property type="component" value="Unassembled WGS sequence"/>
</dbReference>
<dbReference type="PANTHER" id="PTHR10353">
    <property type="entry name" value="GLYCOSYL HYDROLASE"/>
    <property type="match status" value="1"/>
</dbReference>
<sequence>MILGLKVFSSLLAVSPAVAQIIDSTGSVVTSPNETVLSGNGSSVLNPAALTATITINLQQYWDLLVGPVASATINSTVAATPIPTSELIPPPPLYYSSFPTGAQAPLVSKNESWKFPSGFFWGVSSAAYQIEGAMQAEGRGPSNWDIYTHRSTEITAGNDTGDVGCNEYYLYKQDIARIAALGVPYYSFSISWSRIFPFGKGPVNELGLQHYDDLINTCLEYGVQPMVTLFHWDIPLFLQNEYGGWLSEEIVADFVAYARVVFARYGDRVTNWFTLNEPLVFCDEYPYPKNYFTAVDIPDAEQKFFCGHHALLAHAQAYRLGKAMGLKGIIAFKNNGGYKIPLTNSTDDALAVQRAWDFNEGWYANPVYIDGDYPTHLKDYVATLGLAFSEEQKALIRGTSDIFAHDAYTSSFYMAPAEGGGVAACVANASHPLFPGCFNTTNVNGDGWNIGAASDPYTPWLNSATDWVPAFLRYIQDTWPCEGGIAVSEFGWAEPFEHLKTLRQDILYDPGRIAYYHNYLEAVLVAIADGVNVVGCLAWSIMDNLEWTSGFYPKFGVQYVNFTTYERSYKASFFEYVNMFKVYAEDPVVPVFVS</sequence>
<keyword evidence="5" id="KW-0732">Signal</keyword>
<evidence type="ECO:0000256" key="1">
    <source>
        <dbReference type="ARBA" id="ARBA00010838"/>
    </source>
</evidence>
<protein>
    <submittedName>
        <fullName evidence="6">Beta-glucosidase</fullName>
    </submittedName>
</protein>
<dbReference type="PANTHER" id="PTHR10353:SF36">
    <property type="entry name" value="LP05116P"/>
    <property type="match status" value="1"/>
</dbReference>
<feature type="chain" id="PRO_5047523110" evidence="5">
    <location>
        <begin position="20"/>
        <end position="595"/>
    </location>
</feature>
<dbReference type="SUPFAM" id="SSF51445">
    <property type="entry name" value="(Trans)glycosidases"/>
    <property type="match status" value="1"/>
</dbReference>
<proteinExistence type="inferred from homology"/>
<evidence type="ECO:0000256" key="4">
    <source>
        <dbReference type="RuleBase" id="RU003690"/>
    </source>
</evidence>
<evidence type="ECO:0000313" key="6">
    <source>
        <dbReference type="EMBL" id="KAL3427932.1"/>
    </source>
</evidence>
<dbReference type="PROSITE" id="PS00653">
    <property type="entry name" value="GLYCOSYL_HYDROL_F1_2"/>
    <property type="match status" value="1"/>
</dbReference>
<keyword evidence="3" id="KW-0326">Glycosidase</keyword>
<evidence type="ECO:0000256" key="2">
    <source>
        <dbReference type="ARBA" id="ARBA00022801"/>
    </source>
</evidence>
<dbReference type="Gene3D" id="3.20.20.80">
    <property type="entry name" value="Glycosidases"/>
    <property type="match status" value="1"/>
</dbReference>
<evidence type="ECO:0000313" key="7">
    <source>
        <dbReference type="Proteomes" id="UP001629113"/>
    </source>
</evidence>
<accession>A0ABR4PX47</accession>
<dbReference type="InterPro" id="IPR001360">
    <property type="entry name" value="Glyco_hydro_1"/>
</dbReference>
<dbReference type="EMBL" id="JBFCZG010000001">
    <property type="protein sequence ID" value="KAL3427932.1"/>
    <property type="molecule type" value="Genomic_DNA"/>
</dbReference>
<keyword evidence="2" id="KW-0378">Hydrolase</keyword>
<evidence type="ECO:0000256" key="3">
    <source>
        <dbReference type="ARBA" id="ARBA00023295"/>
    </source>
</evidence>
<name>A0ABR4PX47_9HELO</name>